<dbReference type="RefSeq" id="WP_045087358.1">
    <property type="nucleotide sequence ID" value="NZ_LN824141.1"/>
</dbReference>
<dbReference type="GO" id="GO:0005975">
    <property type="term" value="P:carbohydrate metabolic process"/>
    <property type="evidence" value="ECO:0007669"/>
    <property type="project" value="InterPro"/>
</dbReference>
<sequence>MFIGYHILIKFFKNGELSNDFPKESYKYYEKNAIDGDLQGIIQEMDYLNELGIDLIYLGPIFKAQTTHGYDVIDYFSISENISSVSEEEANDILKKLLEEAHKRNIKVIIDLVLNHASKKYDFSTIPEGLKVKTEPPQSPQEIRWQGSFLFWDLGDRDTREFLIRVGEYWLENFELDGFRLDHALGLPLDFLEEFSDRMKKINKNVIILGEVWEDEGDKEKNFALLKKFKGYDAQRFTSLFDFATYNIIKEVLGEQKKSLQDLYEQIILSNKLNEDTFQLTYFIENHDLPRFIDISKDMDSFYIAMGLLMALTGNVMLEYGNEIALKGDPLAHHFSDSGRVAMRFKESWTEEEHRTFNYTQRLINLRKEHSVLSKGAYELMDVKEKRLIFKKKNEKSEIIIFISLEDKPLDLKETYLDLISGKNIRIVQKGIYYLQKV</sequence>
<dbReference type="SUPFAM" id="SSF51445">
    <property type="entry name" value="(Trans)glycosidases"/>
    <property type="match status" value="1"/>
</dbReference>
<dbReference type="SMART" id="SM00642">
    <property type="entry name" value="Aamy"/>
    <property type="match status" value="1"/>
</dbReference>
<dbReference type="KEGG" id="dtn:DTL3_0472"/>
<protein>
    <submittedName>
        <fullName evidence="2">Alpha amylase catalytic subunit</fullName>
    </submittedName>
</protein>
<gene>
    <name evidence="2" type="ORF">DTL3_0472</name>
</gene>
<proteinExistence type="predicted"/>
<evidence type="ECO:0000313" key="2">
    <source>
        <dbReference type="EMBL" id="CEP77795.1"/>
    </source>
</evidence>
<dbReference type="EMBL" id="LN824141">
    <property type="protein sequence ID" value="CEP77795.1"/>
    <property type="molecule type" value="Genomic_DNA"/>
</dbReference>
<dbReference type="Pfam" id="PF00128">
    <property type="entry name" value="Alpha-amylase"/>
    <property type="match status" value="2"/>
</dbReference>
<dbReference type="AlphaFoldDB" id="A0A0C7P0P7"/>
<reference evidence="3" key="1">
    <citation type="submission" date="2014-11" db="EMBL/GenBank/DDBJ databases">
        <authorList>
            <person name="Wibberg D."/>
        </authorList>
    </citation>
    <scope>NUCLEOTIDE SEQUENCE [LARGE SCALE GENOMIC DNA]</scope>
    <source>
        <strain evidence="3">L3</strain>
    </source>
</reference>
<dbReference type="Proteomes" id="UP000032809">
    <property type="component" value="Chromosome I"/>
</dbReference>
<dbReference type="STRING" id="1006576.DTL3_0472"/>
<name>A0A0C7P0P7_DEFTU</name>
<dbReference type="Gene3D" id="3.20.20.80">
    <property type="entry name" value="Glycosidases"/>
    <property type="match status" value="1"/>
</dbReference>
<accession>A0A0C7P0P7</accession>
<dbReference type="PANTHER" id="PTHR10357">
    <property type="entry name" value="ALPHA-AMYLASE FAMILY MEMBER"/>
    <property type="match status" value="1"/>
</dbReference>
<evidence type="ECO:0000259" key="1">
    <source>
        <dbReference type="SMART" id="SM00642"/>
    </source>
</evidence>
<dbReference type="OrthoDB" id="9805159at2"/>
<keyword evidence="3" id="KW-1185">Reference proteome</keyword>
<dbReference type="InterPro" id="IPR006047">
    <property type="entry name" value="GH13_cat_dom"/>
</dbReference>
<dbReference type="InterPro" id="IPR017853">
    <property type="entry name" value="GH"/>
</dbReference>
<feature type="domain" description="Glycosyl hydrolase family 13 catalytic" evidence="1">
    <location>
        <begin position="6"/>
        <end position="367"/>
    </location>
</feature>
<organism evidence="2 3">
    <name type="scientific">Defluviitoga tunisiensis</name>
    <dbReference type="NCBI Taxonomy" id="1006576"/>
    <lineage>
        <taxon>Bacteria</taxon>
        <taxon>Thermotogati</taxon>
        <taxon>Thermotogota</taxon>
        <taxon>Thermotogae</taxon>
        <taxon>Petrotogales</taxon>
        <taxon>Petrotogaceae</taxon>
        <taxon>Defluviitoga</taxon>
    </lineage>
</organism>
<dbReference type="HOGENOM" id="CLU_628296_0_0_0"/>
<evidence type="ECO:0000313" key="3">
    <source>
        <dbReference type="Proteomes" id="UP000032809"/>
    </source>
</evidence>